<dbReference type="RefSeq" id="XP_004256034.1">
    <property type="nucleotide sequence ID" value="XM_004255986.1"/>
</dbReference>
<feature type="repeat" description="ANK" evidence="1">
    <location>
        <begin position="180"/>
        <end position="212"/>
    </location>
</feature>
<dbReference type="InterPro" id="IPR050302">
    <property type="entry name" value="Rab_GAP_TBC_domain"/>
</dbReference>
<dbReference type="Gene3D" id="1.10.8.270">
    <property type="entry name" value="putative rabgap domain of human tbc1 domain family member 14 like domains"/>
    <property type="match status" value="1"/>
</dbReference>
<dbReference type="Pfam" id="PF00566">
    <property type="entry name" value="RabGAP-TBC"/>
    <property type="match status" value="1"/>
</dbReference>
<dbReference type="InterPro" id="IPR035969">
    <property type="entry name" value="Rab-GAP_TBC_sf"/>
</dbReference>
<sequence>MSSEENDSYDEGYSSDDNSSKVSLHQVTREVSGKTVTELVSPPFYFAVTCGRQELFDEKQLPPNLSVQDSKLNFKSKIDGATALHIAVELGKSNLVKQFLLAGITQNTRDNDGNTALIRGAIAGRTNSCVYVARKIKKSGIDLKNTRGDSALYIACRKNNVKLVEKLVRYGGDVNITNTKQVTPLMVACFYMNLEIMQFLINAGAKIDRYDTEHSNCLHYMAKSTNFGNVTNYGPYFDYFRKSAMLAEAEDVHGNQPLHYALQSKFEPLVNFLLNITSMKDVRLVYNEVKSQTHDEIPEDTFKTPRERQKEDTGYSRESFMTREDSKIDEEQDNEKTMRVILDEWSKTKKVPKELFRQIYRKVPNDLRKPFWELQLKVEESISDAPGYYKRISELEDRGKDDGQIHKDVIRAHQNNVHFMTKYMDGQMTLFRVLRTWALGDKDIGYVQGFSDLCGYLVLVLQNEEEVYWAFNMIINGTKYNLREMCLPGFPGVQRCSYVAMKMIKKYHTSIFKHLQNVEYDFVTSKTYMLEYFMLWFSRCFPLEVELKILDLILMEGWEILFTVFSAILHFSKPAILEMDEFIYIDKALVTPVTLMAERYSEETFFEFIRKERITPKEISAWYKSAPKPE</sequence>
<dbReference type="EMBL" id="KB206670">
    <property type="protein sequence ID" value="ELP89263.1"/>
    <property type="molecule type" value="Genomic_DNA"/>
</dbReference>
<dbReference type="PROSITE" id="PS50086">
    <property type="entry name" value="TBC_RABGAP"/>
    <property type="match status" value="1"/>
</dbReference>
<feature type="compositionally biased region" description="Acidic residues" evidence="2">
    <location>
        <begin position="1"/>
        <end position="14"/>
    </location>
</feature>
<dbReference type="VEuPathDB" id="AmoebaDB:EIN_487650"/>
<evidence type="ECO:0000313" key="5">
    <source>
        <dbReference type="Proteomes" id="UP000014680"/>
    </source>
</evidence>
<evidence type="ECO:0000259" key="3">
    <source>
        <dbReference type="PROSITE" id="PS50086"/>
    </source>
</evidence>
<dbReference type="PROSITE" id="PS50088">
    <property type="entry name" value="ANK_REPEAT"/>
    <property type="match status" value="3"/>
</dbReference>
<accession>A0A0A1UAT5</accession>
<dbReference type="InterPro" id="IPR000195">
    <property type="entry name" value="Rab-GAP-TBC_dom"/>
</dbReference>
<dbReference type="PROSITE" id="PS50297">
    <property type="entry name" value="ANK_REP_REGION"/>
    <property type="match status" value="3"/>
</dbReference>
<dbReference type="GeneID" id="14888115"/>
<evidence type="ECO:0000256" key="2">
    <source>
        <dbReference type="SAM" id="MobiDB-lite"/>
    </source>
</evidence>
<feature type="region of interest" description="Disordered" evidence="2">
    <location>
        <begin position="1"/>
        <end position="26"/>
    </location>
</feature>
<dbReference type="Gene3D" id="1.25.40.20">
    <property type="entry name" value="Ankyrin repeat-containing domain"/>
    <property type="match status" value="2"/>
</dbReference>
<dbReference type="SMART" id="SM00248">
    <property type="entry name" value="ANK"/>
    <property type="match status" value="4"/>
</dbReference>
<feature type="repeat" description="ANK" evidence="1">
    <location>
        <begin position="79"/>
        <end position="111"/>
    </location>
</feature>
<feature type="compositionally biased region" description="Polar residues" evidence="2">
    <location>
        <begin position="15"/>
        <end position="26"/>
    </location>
</feature>
<gene>
    <name evidence="4" type="ORF">EIN_487650</name>
</gene>
<keyword evidence="5" id="KW-1185">Reference proteome</keyword>
<name>A0A0A1UAT5_ENTIV</name>
<dbReference type="PANTHER" id="PTHR47219:SF9">
    <property type="entry name" value="GTPASE ACTIVATING PROTEIN AND CENTROSOME-ASSOCIATED, ISOFORM B"/>
    <property type="match status" value="1"/>
</dbReference>
<dbReference type="OrthoDB" id="19040at2759"/>
<dbReference type="KEGG" id="eiv:EIN_487650"/>
<dbReference type="InterPro" id="IPR036770">
    <property type="entry name" value="Ankyrin_rpt-contain_sf"/>
</dbReference>
<dbReference type="GO" id="GO:0005096">
    <property type="term" value="F:GTPase activator activity"/>
    <property type="evidence" value="ECO:0007669"/>
    <property type="project" value="TreeGrafter"/>
</dbReference>
<proteinExistence type="predicted"/>
<feature type="compositionally biased region" description="Basic and acidic residues" evidence="2">
    <location>
        <begin position="295"/>
        <end position="326"/>
    </location>
</feature>
<feature type="domain" description="Rab-GAP TBC" evidence="3">
    <location>
        <begin position="362"/>
        <end position="557"/>
    </location>
</feature>
<dbReference type="Pfam" id="PF12796">
    <property type="entry name" value="Ank_2"/>
    <property type="match status" value="2"/>
</dbReference>
<evidence type="ECO:0000313" key="4">
    <source>
        <dbReference type="EMBL" id="ELP89263.1"/>
    </source>
</evidence>
<dbReference type="PANTHER" id="PTHR47219">
    <property type="entry name" value="RAB GTPASE-ACTIVATING PROTEIN 1-LIKE"/>
    <property type="match status" value="1"/>
</dbReference>
<dbReference type="GO" id="GO:0031267">
    <property type="term" value="F:small GTPase binding"/>
    <property type="evidence" value="ECO:0007669"/>
    <property type="project" value="TreeGrafter"/>
</dbReference>
<feature type="repeat" description="ANK" evidence="1">
    <location>
        <begin position="147"/>
        <end position="179"/>
    </location>
</feature>
<dbReference type="AlphaFoldDB" id="A0A0A1UAT5"/>
<organism evidence="4 5">
    <name type="scientific">Entamoeba invadens IP1</name>
    <dbReference type="NCBI Taxonomy" id="370355"/>
    <lineage>
        <taxon>Eukaryota</taxon>
        <taxon>Amoebozoa</taxon>
        <taxon>Evosea</taxon>
        <taxon>Archamoebae</taxon>
        <taxon>Mastigamoebida</taxon>
        <taxon>Entamoebidae</taxon>
        <taxon>Entamoeba</taxon>
    </lineage>
</organism>
<dbReference type="SMART" id="SM00164">
    <property type="entry name" value="TBC"/>
    <property type="match status" value="1"/>
</dbReference>
<protein>
    <recommendedName>
        <fullName evidence="3">Rab-GAP TBC domain-containing protein</fullName>
    </recommendedName>
</protein>
<dbReference type="SUPFAM" id="SSF47923">
    <property type="entry name" value="Ypt/Rab-GAP domain of gyp1p"/>
    <property type="match status" value="2"/>
</dbReference>
<feature type="region of interest" description="Disordered" evidence="2">
    <location>
        <begin position="295"/>
        <end position="332"/>
    </location>
</feature>
<dbReference type="SUPFAM" id="SSF48403">
    <property type="entry name" value="Ankyrin repeat"/>
    <property type="match status" value="1"/>
</dbReference>
<dbReference type="InterPro" id="IPR002110">
    <property type="entry name" value="Ankyrin_rpt"/>
</dbReference>
<dbReference type="Proteomes" id="UP000014680">
    <property type="component" value="Unassembled WGS sequence"/>
</dbReference>
<reference evidence="4 5" key="1">
    <citation type="submission" date="2012-10" db="EMBL/GenBank/DDBJ databases">
        <authorList>
            <person name="Zafar N."/>
            <person name="Inman J."/>
            <person name="Hall N."/>
            <person name="Lorenzi H."/>
            <person name="Caler E."/>
        </authorList>
    </citation>
    <scope>NUCLEOTIDE SEQUENCE [LARGE SCALE GENOMIC DNA]</scope>
    <source>
        <strain evidence="4 5">IP1</strain>
    </source>
</reference>
<dbReference type="Gene3D" id="1.10.472.80">
    <property type="entry name" value="Ypt/Rab-GAP domain of gyp1p, domain 3"/>
    <property type="match status" value="1"/>
</dbReference>
<evidence type="ECO:0000256" key="1">
    <source>
        <dbReference type="PROSITE-ProRule" id="PRU00023"/>
    </source>
</evidence>
<keyword evidence="1" id="KW-0040">ANK repeat</keyword>